<feature type="region of interest" description="Disordered" evidence="1">
    <location>
        <begin position="606"/>
        <end position="771"/>
    </location>
</feature>
<feature type="compositionally biased region" description="Basic and acidic residues" evidence="1">
    <location>
        <begin position="648"/>
        <end position="663"/>
    </location>
</feature>
<name>A0ABR3FFW9_9AGAR</name>
<feature type="compositionally biased region" description="Acidic residues" evidence="1">
    <location>
        <begin position="18"/>
        <end position="44"/>
    </location>
</feature>
<feature type="compositionally biased region" description="Low complexity" evidence="1">
    <location>
        <begin position="739"/>
        <end position="758"/>
    </location>
</feature>
<proteinExistence type="predicted"/>
<feature type="compositionally biased region" description="Low complexity" evidence="1">
    <location>
        <begin position="51"/>
        <end position="77"/>
    </location>
</feature>
<feature type="compositionally biased region" description="Polar residues" evidence="1">
    <location>
        <begin position="286"/>
        <end position="295"/>
    </location>
</feature>
<feature type="compositionally biased region" description="Polar residues" evidence="1">
    <location>
        <begin position="558"/>
        <end position="567"/>
    </location>
</feature>
<feature type="compositionally biased region" description="Low complexity" evidence="1">
    <location>
        <begin position="314"/>
        <end position="325"/>
    </location>
</feature>
<feature type="compositionally biased region" description="Polar residues" evidence="1">
    <location>
        <begin position="86"/>
        <end position="110"/>
    </location>
</feature>
<sequence>MYRLTRSPRTDTQTFSDDSYEDSNSIDEVEATLNNLDDELDDTEQAVSTWSPSSPGQAQSSYSSSGYGSYTGTGSYSFTATPPGFSGSQSYSSLPTLLASQSPTLTQSSRYPPPSNDPRIRLSHITERTERTESRPVSGVSSQGTAVPTRPRSAFMPRSPGGHGRSSTDPGLDKDLPPRGRANELIGLFEATSSGSGSRSNSPTKLTTSSYTRSQTPTGTYSTLMSPPLRPSTATGASTFTSPGFTPTTLSSSAFTPTITQSGTATGSGSTERPPGDTLRRPEQTAPRSPLSSVRNIVALWKERTPTKAHHRGTSVSSGSVSPTPESRNLPRETQEPIAESSSRPGEGDGLFGLRRRASGRMSGESQADRRSGASGNGAGIDVGELSKFLGGNGGETPLHLGNLYYLNVHTSPPFLWQRCQALLYRNTLLLSWIAPTSSGERAPMGRAVVQLDLMNCLTVESALSLGHPRARDDVGAVAARQQDSASRPRGDSDGLVESLVPFWMVYGDGVERLACESLVERQRWIGRIWEAINNPPTPLSRTPSLTPSYTRSRSPTGSIRTIMSVESRSSASTASSSASAGSRSTVFVPAIADVPEMTGIEDLYASESDRSGRASPSKESSASSGKYVSFSDHSSEIPRRPSVFMSSHHDRTVDDTVIHGDDYIYPGDSRAITGRRSSTRLRRSGSTTDLGNDFQANRRYVGSSSEEEDNKFLSASSGTPRSSRYSSADSYDSRTRSYTDTYTGPYTTTGYTPSRTTGVSETTGYTRSGT</sequence>
<feature type="compositionally biased region" description="Polar residues" evidence="1">
    <location>
        <begin position="759"/>
        <end position="771"/>
    </location>
</feature>
<reference evidence="2 3" key="1">
    <citation type="submission" date="2024-02" db="EMBL/GenBank/DDBJ databases">
        <title>A draft genome for the cacao thread blight pathogen Marasmius crinis-equi.</title>
        <authorList>
            <person name="Cohen S.P."/>
            <person name="Baruah I.K."/>
            <person name="Amoako-Attah I."/>
            <person name="Bukari Y."/>
            <person name="Meinhardt L.W."/>
            <person name="Bailey B.A."/>
        </authorList>
    </citation>
    <scope>NUCLEOTIDE SEQUENCE [LARGE SCALE GENOMIC DNA]</scope>
    <source>
        <strain evidence="2 3">GH-76</strain>
    </source>
</reference>
<feature type="compositionally biased region" description="Low complexity" evidence="1">
    <location>
        <begin position="715"/>
        <end position="731"/>
    </location>
</feature>
<organism evidence="2 3">
    <name type="scientific">Marasmius crinis-equi</name>
    <dbReference type="NCBI Taxonomy" id="585013"/>
    <lineage>
        <taxon>Eukaryota</taxon>
        <taxon>Fungi</taxon>
        <taxon>Dikarya</taxon>
        <taxon>Basidiomycota</taxon>
        <taxon>Agaricomycotina</taxon>
        <taxon>Agaricomycetes</taxon>
        <taxon>Agaricomycetidae</taxon>
        <taxon>Agaricales</taxon>
        <taxon>Marasmiineae</taxon>
        <taxon>Marasmiaceae</taxon>
        <taxon>Marasmius</taxon>
    </lineage>
</organism>
<evidence type="ECO:0000256" key="1">
    <source>
        <dbReference type="SAM" id="MobiDB-lite"/>
    </source>
</evidence>
<keyword evidence="3" id="KW-1185">Reference proteome</keyword>
<evidence type="ECO:0000313" key="3">
    <source>
        <dbReference type="Proteomes" id="UP001465976"/>
    </source>
</evidence>
<feature type="compositionally biased region" description="Low complexity" evidence="1">
    <location>
        <begin position="614"/>
        <end position="627"/>
    </location>
</feature>
<feature type="compositionally biased region" description="Polar residues" evidence="1">
    <location>
        <begin position="203"/>
        <end position="225"/>
    </location>
</feature>
<feature type="compositionally biased region" description="Low complexity" evidence="1">
    <location>
        <begin position="193"/>
        <end position="202"/>
    </location>
</feature>
<evidence type="ECO:0008006" key="4">
    <source>
        <dbReference type="Google" id="ProtNLM"/>
    </source>
</evidence>
<feature type="region of interest" description="Disordered" evidence="1">
    <location>
        <begin position="1"/>
        <end position="379"/>
    </location>
</feature>
<feature type="compositionally biased region" description="Basic and acidic residues" evidence="1">
    <location>
        <begin position="118"/>
        <end position="134"/>
    </location>
</feature>
<feature type="compositionally biased region" description="Low complexity" evidence="1">
    <location>
        <begin position="238"/>
        <end position="271"/>
    </location>
</feature>
<feature type="compositionally biased region" description="Basic and acidic residues" evidence="1">
    <location>
        <begin position="274"/>
        <end position="283"/>
    </location>
</feature>
<gene>
    <name evidence="2" type="ORF">V5O48_007887</name>
</gene>
<feature type="compositionally biased region" description="Basic and acidic residues" evidence="1">
    <location>
        <begin position="171"/>
        <end position="182"/>
    </location>
</feature>
<evidence type="ECO:0000313" key="2">
    <source>
        <dbReference type="EMBL" id="KAL0574078.1"/>
    </source>
</evidence>
<comment type="caution">
    <text evidence="2">The sequence shown here is derived from an EMBL/GenBank/DDBJ whole genome shotgun (WGS) entry which is preliminary data.</text>
</comment>
<accession>A0ABR3FFW9</accession>
<feature type="region of interest" description="Disordered" evidence="1">
    <location>
        <begin position="536"/>
        <end position="580"/>
    </location>
</feature>
<feature type="compositionally biased region" description="Low complexity" evidence="1">
    <location>
        <begin position="568"/>
        <end position="580"/>
    </location>
</feature>
<dbReference type="EMBL" id="JBAHYK010000433">
    <property type="protein sequence ID" value="KAL0574078.1"/>
    <property type="molecule type" value="Genomic_DNA"/>
</dbReference>
<protein>
    <recommendedName>
        <fullName evidence="4">PH domain-containing protein</fullName>
    </recommendedName>
</protein>
<feature type="compositionally biased region" description="Low complexity" evidence="1">
    <location>
        <begin position="540"/>
        <end position="557"/>
    </location>
</feature>
<feature type="non-terminal residue" evidence="2">
    <location>
        <position position="771"/>
    </location>
</feature>
<dbReference type="Proteomes" id="UP001465976">
    <property type="component" value="Unassembled WGS sequence"/>
</dbReference>